<dbReference type="InterPro" id="IPR013762">
    <property type="entry name" value="Integrase-like_cat_sf"/>
</dbReference>
<dbReference type="InterPro" id="IPR050808">
    <property type="entry name" value="Phage_Integrase"/>
</dbReference>
<organism evidence="8 9">
    <name type="scientific">Pseudidiomarina sediminum</name>
    <dbReference type="NCBI Taxonomy" id="431675"/>
    <lineage>
        <taxon>Bacteria</taxon>
        <taxon>Pseudomonadati</taxon>
        <taxon>Pseudomonadota</taxon>
        <taxon>Gammaproteobacteria</taxon>
        <taxon>Alteromonadales</taxon>
        <taxon>Idiomarinaceae</taxon>
        <taxon>Pseudidiomarina</taxon>
    </lineage>
</organism>
<keyword evidence="4" id="KW-0233">DNA recombination</keyword>
<name>A0A432Z3M4_9GAMM</name>
<evidence type="ECO:0000259" key="6">
    <source>
        <dbReference type="PROSITE" id="PS51898"/>
    </source>
</evidence>
<dbReference type="Gene3D" id="1.10.150.130">
    <property type="match status" value="1"/>
</dbReference>
<dbReference type="Pfam" id="PF14659">
    <property type="entry name" value="Phage_int_SAM_3"/>
    <property type="match status" value="1"/>
</dbReference>
<dbReference type="Proteomes" id="UP000287022">
    <property type="component" value="Unassembled WGS sequence"/>
</dbReference>
<evidence type="ECO:0000256" key="4">
    <source>
        <dbReference type="ARBA" id="ARBA00023172"/>
    </source>
</evidence>
<evidence type="ECO:0000259" key="7">
    <source>
        <dbReference type="PROSITE" id="PS51900"/>
    </source>
</evidence>
<sequence length="357" mass="42051">MKASQYPGISVGKHSIRMEFIFKGRRCRETVRVEPTPENLKLVKRKRDRVQMKIDFGEFDYASEFPESKLAFEFSDNKAALLTIAEMCEEWFKQSHKNWAYSTLKTNSGRMDNHILPNFGHIRVCDFKPSHFREWQRKTKLNPKTANEVQSLLSQAFDYLLYDDILIRNPMKSVKRLKTEREEVEPFNNDERERILAALPQGYVRDFYEFAFWTGLRTGEQIGLRWENVDMERGVIFIRESIVKGRKAGTKTAGSNRTHELHPKALGVLNRLREYTGYVFRDPKTHKRWGNDSIPRDRYWVPAVRISGVEYRKPYACRHTYASSLLSVGCNPLWVAQQLGHKDCAMIWKVYGRWIRN</sequence>
<feature type="domain" description="Tyr recombinase" evidence="6">
    <location>
        <begin position="182"/>
        <end position="357"/>
    </location>
</feature>
<protein>
    <submittedName>
        <fullName evidence="8">Site-specific integrase</fullName>
    </submittedName>
</protein>
<proteinExistence type="inferred from homology"/>
<dbReference type="STRING" id="1122124.GCA_000423165_01534"/>
<evidence type="ECO:0000313" key="8">
    <source>
        <dbReference type="EMBL" id="RUO72498.1"/>
    </source>
</evidence>
<dbReference type="PANTHER" id="PTHR30629:SF2">
    <property type="entry name" value="PROPHAGE INTEGRASE INTS-RELATED"/>
    <property type="match status" value="1"/>
</dbReference>
<keyword evidence="3 5" id="KW-0238">DNA-binding</keyword>
<dbReference type="PROSITE" id="PS51900">
    <property type="entry name" value="CB"/>
    <property type="match status" value="1"/>
</dbReference>
<dbReference type="SUPFAM" id="SSF56349">
    <property type="entry name" value="DNA breaking-rejoining enzymes"/>
    <property type="match status" value="1"/>
</dbReference>
<dbReference type="InterPro" id="IPR002104">
    <property type="entry name" value="Integrase_catalytic"/>
</dbReference>
<gene>
    <name evidence="8" type="ORF">CWI80_08070</name>
</gene>
<feature type="domain" description="Core-binding (CB)" evidence="7">
    <location>
        <begin position="82"/>
        <end position="161"/>
    </location>
</feature>
<dbReference type="EMBL" id="PIQE01000002">
    <property type="protein sequence ID" value="RUO72498.1"/>
    <property type="molecule type" value="Genomic_DNA"/>
</dbReference>
<dbReference type="InterPro" id="IPR004107">
    <property type="entry name" value="Integrase_SAM-like_N"/>
</dbReference>
<evidence type="ECO:0000256" key="3">
    <source>
        <dbReference type="ARBA" id="ARBA00023125"/>
    </source>
</evidence>
<dbReference type="InterPro" id="IPR011010">
    <property type="entry name" value="DNA_brk_join_enz"/>
</dbReference>
<dbReference type="GO" id="GO:0015074">
    <property type="term" value="P:DNA integration"/>
    <property type="evidence" value="ECO:0007669"/>
    <property type="project" value="UniProtKB-KW"/>
</dbReference>
<dbReference type="InterPro" id="IPR044068">
    <property type="entry name" value="CB"/>
</dbReference>
<reference evidence="9" key="1">
    <citation type="journal article" date="2018" name="Front. Microbiol.">
        <title>Genome-Based Analysis Reveals the Taxonomy and Diversity of the Family Idiomarinaceae.</title>
        <authorList>
            <person name="Liu Y."/>
            <person name="Lai Q."/>
            <person name="Shao Z."/>
        </authorList>
    </citation>
    <scope>NUCLEOTIDE SEQUENCE [LARGE SCALE GENOMIC DNA]</scope>
    <source>
        <strain evidence="9">c121</strain>
    </source>
</reference>
<evidence type="ECO:0000256" key="1">
    <source>
        <dbReference type="ARBA" id="ARBA00008857"/>
    </source>
</evidence>
<dbReference type="InterPro" id="IPR010998">
    <property type="entry name" value="Integrase_recombinase_N"/>
</dbReference>
<dbReference type="GO" id="GO:0006310">
    <property type="term" value="P:DNA recombination"/>
    <property type="evidence" value="ECO:0007669"/>
    <property type="project" value="UniProtKB-KW"/>
</dbReference>
<dbReference type="GO" id="GO:0003677">
    <property type="term" value="F:DNA binding"/>
    <property type="evidence" value="ECO:0007669"/>
    <property type="project" value="UniProtKB-UniRule"/>
</dbReference>
<dbReference type="Pfam" id="PF00589">
    <property type="entry name" value="Phage_integrase"/>
    <property type="match status" value="1"/>
</dbReference>
<comment type="similarity">
    <text evidence="1">Belongs to the 'phage' integrase family.</text>
</comment>
<evidence type="ECO:0000313" key="9">
    <source>
        <dbReference type="Proteomes" id="UP000287022"/>
    </source>
</evidence>
<accession>A0A432Z3M4</accession>
<dbReference type="AlphaFoldDB" id="A0A432Z3M4"/>
<dbReference type="CDD" id="cd01189">
    <property type="entry name" value="INT_ICEBs1_C_like"/>
    <property type="match status" value="1"/>
</dbReference>
<comment type="caution">
    <text evidence="8">The sequence shown here is derived from an EMBL/GenBank/DDBJ whole genome shotgun (WGS) entry which is preliminary data.</text>
</comment>
<evidence type="ECO:0000256" key="5">
    <source>
        <dbReference type="PROSITE-ProRule" id="PRU01248"/>
    </source>
</evidence>
<dbReference type="Gene3D" id="1.10.443.10">
    <property type="entry name" value="Intergrase catalytic core"/>
    <property type="match status" value="1"/>
</dbReference>
<dbReference type="Pfam" id="PF12167">
    <property type="entry name" value="Arm-DNA-bind_2"/>
    <property type="match status" value="1"/>
</dbReference>
<dbReference type="PROSITE" id="PS51898">
    <property type="entry name" value="TYR_RECOMBINASE"/>
    <property type="match status" value="1"/>
</dbReference>
<keyword evidence="9" id="KW-1185">Reference proteome</keyword>
<dbReference type="InterPro" id="IPR022000">
    <property type="entry name" value="Min27-like_integrase_DNA_bind"/>
</dbReference>
<dbReference type="PANTHER" id="PTHR30629">
    <property type="entry name" value="PROPHAGE INTEGRASE"/>
    <property type="match status" value="1"/>
</dbReference>
<evidence type="ECO:0000256" key="2">
    <source>
        <dbReference type="ARBA" id="ARBA00022908"/>
    </source>
</evidence>
<dbReference type="RefSeq" id="WP_051206864.1">
    <property type="nucleotide sequence ID" value="NZ_PIQE01000002.1"/>
</dbReference>
<keyword evidence="2" id="KW-0229">DNA integration</keyword>